<dbReference type="EMBL" id="JBITYG010000001">
    <property type="protein sequence ID" value="MFI9099860.1"/>
    <property type="molecule type" value="Genomic_DNA"/>
</dbReference>
<dbReference type="Gene3D" id="2.120.10.30">
    <property type="entry name" value="TolB, C-terminal domain"/>
    <property type="match status" value="1"/>
</dbReference>
<protein>
    <submittedName>
        <fullName evidence="1">TolB family protein</fullName>
    </submittedName>
</protein>
<dbReference type="InterPro" id="IPR011659">
    <property type="entry name" value="WD40"/>
</dbReference>
<gene>
    <name evidence="1" type="ORF">ACIGXA_04990</name>
</gene>
<dbReference type="SUPFAM" id="SSF82171">
    <property type="entry name" value="DPP6 N-terminal domain-like"/>
    <property type="match status" value="1"/>
</dbReference>
<reference evidence="1 2" key="1">
    <citation type="submission" date="2024-10" db="EMBL/GenBank/DDBJ databases">
        <title>The Natural Products Discovery Center: Release of the First 8490 Sequenced Strains for Exploring Actinobacteria Biosynthetic Diversity.</title>
        <authorList>
            <person name="Kalkreuter E."/>
            <person name="Kautsar S.A."/>
            <person name="Yang D."/>
            <person name="Bader C.D."/>
            <person name="Teijaro C.N."/>
            <person name="Fluegel L."/>
            <person name="Davis C.M."/>
            <person name="Simpson J.R."/>
            <person name="Lauterbach L."/>
            <person name="Steele A.D."/>
            <person name="Gui C."/>
            <person name="Meng S."/>
            <person name="Li G."/>
            <person name="Viehrig K."/>
            <person name="Ye F."/>
            <person name="Su P."/>
            <person name="Kiefer A.F."/>
            <person name="Nichols A."/>
            <person name="Cepeda A.J."/>
            <person name="Yan W."/>
            <person name="Fan B."/>
            <person name="Jiang Y."/>
            <person name="Adhikari A."/>
            <person name="Zheng C.-J."/>
            <person name="Schuster L."/>
            <person name="Cowan T.M."/>
            <person name="Smanski M.J."/>
            <person name="Chevrette M.G."/>
            <person name="De Carvalho L.P.S."/>
            <person name="Shen B."/>
        </authorList>
    </citation>
    <scope>NUCLEOTIDE SEQUENCE [LARGE SCALE GENOMIC DNA]</scope>
    <source>
        <strain evidence="1 2">NPDC053399</strain>
    </source>
</reference>
<evidence type="ECO:0000313" key="1">
    <source>
        <dbReference type="EMBL" id="MFI9099860.1"/>
    </source>
</evidence>
<evidence type="ECO:0000313" key="2">
    <source>
        <dbReference type="Proteomes" id="UP001614394"/>
    </source>
</evidence>
<comment type="caution">
    <text evidence="1">The sequence shown here is derived from an EMBL/GenBank/DDBJ whole genome shotgun (WGS) entry which is preliminary data.</text>
</comment>
<sequence length="339" mass="36632">MKNRIIVFAVCVAVLASVAIGYTVYALQRDKARAEGGEGVRPVAGAVDLAPGGSARLIFRDTAKGPGFGRLAEVPVGSPGSGRKVDTQACERSYAAAGRLLCLAGQNGLVVHHYAELRDSRMKLLKRIQLPGLPSRARLSADGRMAAWTAFVYGDSYTSAGFSTRTGIYDSRTDTLVPSLETFDVRRDGKDFTPPDRNFWGVSFLKDDNTFYATLGSSANGGTFLVRGDFAARTMTVLRENVECPSLSPDGTRLVFKKKVSDDPSKPWRLYVLDLATLRETALAETRSVDDQGDWLDDRTIAYSLPTGSSAFDVWKQPADGSGRPQLMVSGAYGPSVVR</sequence>
<dbReference type="InterPro" id="IPR011042">
    <property type="entry name" value="6-blade_b-propeller_TolB-like"/>
</dbReference>
<proteinExistence type="predicted"/>
<organism evidence="1 2">
    <name type="scientific">Streptomyces fildesensis</name>
    <dbReference type="NCBI Taxonomy" id="375757"/>
    <lineage>
        <taxon>Bacteria</taxon>
        <taxon>Bacillati</taxon>
        <taxon>Actinomycetota</taxon>
        <taxon>Actinomycetes</taxon>
        <taxon>Kitasatosporales</taxon>
        <taxon>Streptomycetaceae</taxon>
        <taxon>Streptomyces</taxon>
    </lineage>
</organism>
<name>A0ABW8C0A7_9ACTN</name>
<accession>A0ABW8C0A7</accession>
<keyword evidence="2" id="KW-1185">Reference proteome</keyword>
<dbReference type="Proteomes" id="UP001614394">
    <property type="component" value="Unassembled WGS sequence"/>
</dbReference>
<dbReference type="RefSeq" id="WP_399644455.1">
    <property type="nucleotide sequence ID" value="NZ_JBITYG010000001.1"/>
</dbReference>
<dbReference type="Pfam" id="PF07676">
    <property type="entry name" value="PD40"/>
    <property type="match status" value="1"/>
</dbReference>